<dbReference type="FunFam" id="1.10.287.130:FF:000002">
    <property type="entry name" value="Two-component osmosensing histidine kinase"/>
    <property type="match status" value="1"/>
</dbReference>
<dbReference type="SMART" id="SM00388">
    <property type="entry name" value="HisKA"/>
    <property type="match status" value="1"/>
</dbReference>
<comment type="subunit">
    <text evidence="13">At low DSF concentrations, interacts with RpfF.</text>
</comment>
<dbReference type="CDD" id="cd00082">
    <property type="entry name" value="HisKA"/>
    <property type="match status" value="1"/>
</dbReference>
<dbReference type="PRINTS" id="PR00344">
    <property type="entry name" value="BCTRLSENSOR"/>
</dbReference>
<dbReference type="InterPro" id="IPR036097">
    <property type="entry name" value="HisK_dim/P_sf"/>
</dbReference>
<dbReference type="InterPro" id="IPR011006">
    <property type="entry name" value="CheY-like_superfamily"/>
</dbReference>
<organism evidence="18 19">
    <name type="scientific">Geoalkalibacter ferrihydriticus</name>
    <dbReference type="NCBI Taxonomy" id="392333"/>
    <lineage>
        <taxon>Bacteria</taxon>
        <taxon>Pseudomonadati</taxon>
        <taxon>Thermodesulfobacteriota</taxon>
        <taxon>Desulfuromonadia</taxon>
        <taxon>Desulfuromonadales</taxon>
        <taxon>Geoalkalibacteraceae</taxon>
        <taxon>Geoalkalibacter</taxon>
    </lineage>
</organism>
<evidence type="ECO:0000256" key="10">
    <source>
        <dbReference type="ARBA" id="ARBA00022840"/>
    </source>
</evidence>
<evidence type="ECO:0000259" key="17">
    <source>
        <dbReference type="PROSITE" id="PS50110"/>
    </source>
</evidence>
<keyword evidence="11" id="KW-0472">Membrane</keyword>
<evidence type="ECO:0000313" key="18">
    <source>
        <dbReference type="EMBL" id="SDM49006.1"/>
    </source>
</evidence>
<dbReference type="CDD" id="cd17546">
    <property type="entry name" value="REC_hyHK_CKI1_RcsC-like"/>
    <property type="match status" value="1"/>
</dbReference>
<dbReference type="SMART" id="SM00387">
    <property type="entry name" value="HATPase_c"/>
    <property type="match status" value="1"/>
</dbReference>
<dbReference type="PROSITE" id="PS50109">
    <property type="entry name" value="HIS_KIN"/>
    <property type="match status" value="1"/>
</dbReference>
<evidence type="ECO:0000256" key="9">
    <source>
        <dbReference type="ARBA" id="ARBA00022777"/>
    </source>
</evidence>
<keyword evidence="6" id="KW-0808">Transferase</keyword>
<keyword evidence="5 15" id="KW-0597">Phosphoprotein</keyword>
<evidence type="ECO:0000256" key="11">
    <source>
        <dbReference type="ARBA" id="ARBA00022989"/>
    </source>
</evidence>
<evidence type="ECO:0000256" key="4">
    <source>
        <dbReference type="ARBA" id="ARBA00022475"/>
    </source>
</evidence>
<keyword evidence="10" id="KW-0067">ATP-binding</keyword>
<dbReference type="Gene3D" id="3.30.565.10">
    <property type="entry name" value="Histidine kinase-like ATPase, C-terminal domain"/>
    <property type="match status" value="1"/>
</dbReference>
<dbReference type="SUPFAM" id="SSF52172">
    <property type="entry name" value="CheY-like"/>
    <property type="match status" value="1"/>
</dbReference>
<evidence type="ECO:0000256" key="7">
    <source>
        <dbReference type="ARBA" id="ARBA00022692"/>
    </source>
</evidence>
<evidence type="ECO:0000256" key="3">
    <source>
        <dbReference type="ARBA" id="ARBA00012438"/>
    </source>
</evidence>
<comment type="subcellular location">
    <subcellularLocation>
        <location evidence="2">Cell membrane</location>
        <topology evidence="2">Multi-pass membrane protein</topology>
    </subcellularLocation>
</comment>
<evidence type="ECO:0000256" key="2">
    <source>
        <dbReference type="ARBA" id="ARBA00004651"/>
    </source>
</evidence>
<evidence type="ECO:0000256" key="13">
    <source>
        <dbReference type="ARBA" id="ARBA00064003"/>
    </source>
</evidence>
<evidence type="ECO:0000256" key="6">
    <source>
        <dbReference type="ARBA" id="ARBA00022679"/>
    </source>
</evidence>
<name>A0A1G9TMK2_9BACT</name>
<dbReference type="Gene3D" id="1.10.287.130">
    <property type="match status" value="1"/>
</dbReference>
<dbReference type="PROSITE" id="PS50110">
    <property type="entry name" value="RESPONSE_REGULATORY"/>
    <property type="match status" value="1"/>
</dbReference>
<dbReference type="InterPro" id="IPR005467">
    <property type="entry name" value="His_kinase_dom"/>
</dbReference>
<feature type="domain" description="Response regulatory" evidence="17">
    <location>
        <begin position="621"/>
        <end position="740"/>
    </location>
</feature>
<dbReference type="FunFam" id="3.30.565.10:FF:000010">
    <property type="entry name" value="Sensor histidine kinase RcsC"/>
    <property type="match status" value="1"/>
</dbReference>
<dbReference type="GO" id="GO:0000155">
    <property type="term" value="F:phosphorelay sensor kinase activity"/>
    <property type="evidence" value="ECO:0007669"/>
    <property type="project" value="InterPro"/>
</dbReference>
<keyword evidence="9 18" id="KW-0418">Kinase</keyword>
<evidence type="ECO:0000256" key="14">
    <source>
        <dbReference type="ARBA" id="ARBA00068150"/>
    </source>
</evidence>
<dbReference type="OrthoDB" id="5378360at2"/>
<dbReference type="InterPro" id="IPR001789">
    <property type="entry name" value="Sig_transdc_resp-reg_receiver"/>
</dbReference>
<dbReference type="InterPro" id="IPR003594">
    <property type="entry name" value="HATPase_dom"/>
</dbReference>
<keyword evidence="12" id="KW-0902">Two-component regulatory system</keyword>
<keyword evidence="8" id="KW-0547">Nucleotide-binding</keyword>
<evidence type="ECO:0000256" key="12">
    <source>
        <dbReference type="ARBA" id="ARBA00023012"/>
    </source>
</evidence>
<dbReference type="PANTHER" id="PTHR45339">
    <property type="entry name" value="HYBRID SIGNAL TRANSDUCTION HISTIDINE KINASE J"/>
    <property type="match status" value="1"/>
</dbReference>
<dbReference type="Pfam" id="PF00512">
    <property type="entry name" value="HisKA"/>
    <property type="match status" value="1"/>
</dbReference>
<dbReference type="Pfam" id="PF14827">
    <property type="entry name" value="dCache_3"/>
    <property type="match status" value="1"/>
</dbReference>
<dbReference type="InterPro" id="IPR029150">
    <property type="entry name" value="dCache_3"/>
</dbReference>
<comment type="catalytic activity">
    <reaction evidence="1">
        <text>ATP + protein L-histidine = ADP + protein N-phospho-L-histidine.</text>
        <dbReference type="EC" id="2.7.13.3"/>
    </reaction>
</comment>
<gene>
    <name evidence="18" type="ORF">SAMN05660860_02652</name>
</gene>
<dbReference type="EMBL" id="FNGU01000006">
    <property type="protein sequence ID" value="SDM49006.1"/>
    <property type="molecule type" value="Genomic_DNA"/>
</dbReference>
<dbReference type="SUPFAM" id="SSF55874">
    <property type="entry name" value="ATPase domain of HSP90 chaperone/DNA topoisomerase II/histidine kinase"/>
    <property type="match status" value="1"/>
</dbReference>
<dbReference type="Gene3D" id="3.40.50.2300">
    <property type="match status" value="1"/>
</dbReference>
<dbReference type="InterPro" id="IPR003661">
    <property type="entry name" value="HisK_dim/P_dom"/>
</dbReference>
<dbReference type="Proteomes" id="UP000182146">
    <property type="component" value="Unassembled WGS sequence"/>
</dbReference>
<dbReference type="CDD" id="cd16922">
    <property type="entry name" value="HATPase_EvgS-ArcB-TorS-like"/>
    <property type="match status" value="1"/>
</dbReference>
<dbReference type="GO" id="GO:0005524">
    <property type="term" value="F:ATP binding"/>
    <property type="evidence" value="ECO:0007669"/>
    <property type="project" value="UniProtKB-KW"/>
</dbReference>
<dbReference type="GO" id="GO:0005886">
    <property type="term" value="C:plasma membrane"/>
    <property type="evidence" value="ECO:0007669"/>
    <property type="project" value="UniProtKB-SubCell"/>
</dbReference>
<dbReference type="InterPro" id="IPR036890">
    <property type="entry name" value="HATPase_C_sf"/>
</dbReference>
<keyword evidence="7" id="KW-0812">Transmembrane</keyword>
<dbReference type="SMART" id="SM00448">
    <property type="entry name" value="REC"/>
    <property type="match status" value="1"/>
</dbReference>
<dbReference type="STRING" id="392333.SAMN05660860_02652"/>
<feature type="modified residue" description="4-aspartylphosphate" evidence="15">
    <location>
        <position position="670"/>
    </location>
</feature>
<dbReference type="Pfam" id="PF02518">
    <property type="entry name" value="HATPase_c"/>
    <property type="match status" value="1"/>
</dbReference>
<dbReference type="PANTHER" id="PTHR45339:SF1">
    <property type="entry name" value="HYBRID SIGNAL TRANSDUCTION HISTIDINE KINASE J"/>
    <property type="match status" value="1"/>
</dbReference>
<protein>
    <recommendedName>
        <fullName evidence="14">Sensory/regulatory protein RpfC</fullName>
        <ecNumber evidence="3">2.7.13.3</ecNumber>
    </recommendedName>
</protein>
<accession>A0A1G9TMK2</accession>
<keyword evidence="4" id="KW-1003">Cell membrane</keyword>
<dbReference type="SUPFAM" id="SSF47384">
    <property type="entry name" value="Homodimeric domain of signal transducing histidine kinase"/>
    <property type="match status" value="1"/>
</dbReference>
<feature type="domain" description="Histidine kinase" evidence="16">
    <location>
        <begin position="374"/>
        <end position="595"/>
    </location>
</feature>
<evidence type="ECO:0000256" key="5">
    <source>
        <dbReference type="ARBA" id="ARBA00022553"/>
    </source>
</evidence>
<dbReference type="InterPro" id="IPR029151">
    <property type="entry name" value="Sensor-like_sf"/>
</dbReference>
<evidence type="ECO:0000256" key="8">
    <source>
        <dbReference type="ARBA" id="ARBA00022741"/>
    </source>
</evidence>
<sequence length="743" mass="82581">MNKNAPHLFYALLLLLLWLLVAFSLRARSLEQVQAYLAEQAAIQDVAWRATVQKFEQGIEIYLQEYILRPEIFAILESAQNAEERDLARARLYRTLYPVDELLRERGLRQFHFHLPDGTSLLRFHAPHRHGDPLFDVRYSVRMANLERRSLSGFEVGRSMSAFRLVSPVISPEGRHLGSVELGLPFEVLRRSVAELKDGREYALLLNPEVLDSVTDKRLILAPWAGDEEGWLIEDPRRELPHAPPPLSTTAQVLEKRLAELKSLRSTLRQGRSGAFKVNLGRDAHAAVFTPIHDMQARLAGFLVSYGPAPQLTAQAAHYWAGQVAAGALLTLLGLVGYRLMVSREKLRLAMEESRRMAVEAQAANAAKSQFLANMSHEIRTPMNGIIGMSDLLLDTSLTSEQRRYATTVRGSCEALLGILNDILDFSKIEAGRMDVQSVAFNLRDTLVAVTDLLSHGAREKALTFTCFIDPEVPADLRGDPGRLRQVLLNLGGNAVKFTAAGEVALRVEHSVRDDGRMWLRFEVRDTGIGIAAEKMDALFQPFGQLDASHTRNFGGTGLGLAISRRLVEVMGGEIGVKSVAGQGSCFWFELPFVPAAVAKQWRQEDTVRVPTLSAPWSAARILLAEDNPVNRLVALRMLEKLGLRAESVNDGRQALEALDAQAYDLVLMDIQMPELDGFAVVEELRSGRRGAPNRHTPVIALTAHAMKGDEQRCLDAGMSDYLAKPVRAGDLTQKLEHWLKSK</sequence>
<proteinExistence type="predicted"/>
<dbReference type="AlphaFoldDB" id="A0A1G9TMK2"/>
<dbReference type="InterPro" id="IPR004358">
    <property type="entry name" value="Sig_transdc_His_kin-like_C"/>
</dbReference>
<dbReference type="SUPFAM" id="SSF103190">
    <property type="entry name" value="Sensory domain-like"/>
    <property type="match status" value="1"/>
</dbReference>
<evidence type="ECO:0000256" key="1">
    <source>
        <dbReference type="ARBA" id="ARBA00000085"/>
    </source>
</evidence>
<evidence type="ECO:0000256" key="15">
    <source>
        <dbReference type="PROSITE-ProRule" id="PRU00169"/>
    </source>
</evidence>
<reference evidence="18 19" key="1">
    <citation type="submission" date="2016-10" db="EMBL/GenBank/DDBJ databases">
        <authorList>
            <person name="de Groot N.N."/>
        </authorList>
    </citation>
    <scope>NUCLEOTIDE SEQUENCE [LARGE SCALE GENOMIC DNA]</scope>
    <source>
        <strain evidence="18 19">DSM 17813</strain>
    </source>
</reference>
<evidence type="ECO:0000313" key="19">
    <source>
        <dbReference type="Proteomes" id="UP000182146"/>
    </source>
</evidence>
<evidence type="ECO:0000259" key="16">
    <source>
        <dbReference type="PROSITE" id="PS50109"/>
    </source>
</evidence>
<dbReference type="RefSeq" id="WP_052446361.1">
    <property type="nucleotide sequence ID" value="NZ_FNGU01000006.1"/>
</dbReference>
<keyword evidence="11" id="KW-1133">Transmembrane helix</keyword>
<dbReference type="EC" id="2.7.13.3" evidence="3"/>
<dbReference type="Pfam" id="PF00072">
    <property type="entry name" value="Response_reg"/>
    <property type="match status" value="1"/>
</dbReference>